<dbReference type="InterPro" id="IPR001810">
    <property type="entry name" value="F-box_dom"/>
</dbReference>
<evidence type="ECO:0000313" key="3">
    <source>
        <dbReference type="EMBL" id="KZW03104.1"/>
    </source>
</evidence>
<dbReference type="InterPro" id="IPR036047">
    <property type="entry name" value="F-box-like_dom_sf"/>
</dbReference>
<dbReference type="Proteomes" id="UP000077266">
    <property type="component" value="Unassembled WGS sequence"/>
</dbReference>
<protein>
    <recommendedName>
        <fullName evidence="2">F-box domain-containing protein</fullName>
    </recommendedName>
</protein>
<dbReference type="Gene3D" id="3.80.10.10">
    <property type="entry name" value="Ribonuclease Inhibitor"/>
    <property type="match status" value="1"/>
</dbReference>
<organism evidence="3 4">
    <name type="scientific">Exidia glandulosa HHB12029</name>
    <dbReference type="NCBI Taxonomy" id="1314781"/>
    <lineage>
        <taxon>Eukaryota</taxon>
        <taxon>Fungi</taxon>
        <taxon>Dikarya</taxon>
        <taxon>Basidiomycota</taxon>
        <taxon>Agaricomycotina</taxon>
        <taxon>Agaricomycetes</taxon>
        <taxon>Auriculariales</taxon>
        <taxon>Exidiaceae</taxon>
        <taxon>Exidia</taxon>
    </lineage>
</organism>
<dbReference type="SUPFAM" id="SSF81383">
    <property type="entry name" value="F-box domain"/>
    <property type="match status" value="1"/>
</dbReference>
<dbReference type="AlphaFoldDB" id="A0A165Q5A5"/>
<evidence type="ECO:0000259" key="2">
    <source>
        <dbReference type="PROSITE" id="PS50181"/>
    </source>
</evidence>
<dbReference type="InterPro" id="IPR032675">
    <property type="entry name" value="LRR_dom_sf"/>
</dbReference>
<feature type="compositionally biased region" description="Polar residues" evidence="1">
    <location>
        <begin position="386"/>
        <end position="404"/>
    </location>
</feature>
<accession>A0A165Q5A5</accession>
<evidence type="ECO:0000256" key="1">
    <source>
        <dbReference type="SAM" id="MobiDB-lite"/>
    </source>
</evidence>
<name>A0A165Q5A5_EXIGL</name>
<sequence>MPLGVYDAANLPPELLCSVFVHLGFVDRITSTHVCHRWRDASLGSRGLLWSTVTSSGLRLGMLEQVFDRSGTTPVDVRLKVGFHNASEVATALERHICHCKTLRLTFHPGISDEDAEDLARSMSVAAPILERLDLEGTVHCISRGFSGNLSMLLGANAPRLTSFSYSGPLGELHDVHALRASGPLDVEDILDVCSYIPSLVDVAYIPPAFIARFPPNIGSVTFTASLGIASRMADMFASIDVSIFGGAFLTSDASDELIRLILERAALRPHRLEVYSEYHTDAEEILAGVVFIGRDGRTVEFFNIPPSLPHATVAQVTVIEISEATWNTALPWPSIPQLQELIVTLVAPAYYDAAHDAGMFVDVQRDIVLHCPALQTLAISTRQSRSLCSTPTSDGQATDSAPSSVRPAPANPSY</sequence>
<gene>
    <name evidence="3" type="ORF">EXIGLDRAFT_728621</name>
</gene>
<dbReference type="EMBL" id="KV425885">
    <property type="protein sequence ID" value="KZW03104.1"/>
    <property type="molecule type" value="Genomic_DNA"/>
</dbReference>
<proteinExistence type="predicted"/>
<keyword evidence="4" id="KW-1185">Reference proteome</keyword>
<dbReference type="InParanoid" id="A0A165Q5A5"/>
<feature type="domain" description="F-box" evidence="2">
    <location>
        <begin position="5"/>
        <end position="53"/>
    </location>
</feature>
<evidence type="ECO:0000313" key="4">
    <source>
        <dbReference type="Proteomes" id="UP000077266"/>
    </source>
</evidence>
<feature type="region of interest" description="Disordered" evidence="1">
    <location>
        <begin position="386"/>
        <end position="415"/>
    </location>
</feature>
<reference evidence="3 4" key="1">
    <citation type="journal article" date="2016" name="Mol. Biol. Evol.">
        <title>Comparative Genomics of Early-Diverging Mushroom-Forming Fungi Provides Insights into the Origins of Lignocellulose Decay Capabilities.</title>
        <authorList>
            <person name="Nagy L.G."/>
            <person name="Riley R."/>
            <person name="Tritt A."/>
            <person name="Adam C."/>
            <person name="Daum C."/>
            <person name="Floudas D."/>
            <person name="Sun H."/>
            <person name="Yadav J.S."/>
            <person name="Pangilinan J."/>
            <person name="Larsson K.H."/>
            <person name="Matsuura K."/>
            <person name="Barry K."/>
            <person name="Labutti K."/>
            <person name="Kuo R."/>
            <person name="Ohm R.A."/>
            <person name="Bhattacharya S.S."/>
            <person name="Shirouzu T."/>
            <person name="Yoshinaga Y."/>
            <person name="Martin F.M."/>
            <person name="Grigoriev I.V."/>
            <person name="Hibbett D.S."/>
        </authorList>
    </citation>
    <scope>NUCLEOTIDE SEQUENCE [LARGE SCALE GENOMIC DNA]</scope>
    <source>
        <strain evidence="3 4">HHB12029</strain>
    </source>
</reference>
<dbReference type="SMART" id="SM00256">
    <property type="entry name" value="FBOX"/>
    <property type="match status" value="1"/>
</dbReference>
<dbReference type="Pfam" id="PF12937">
    <property type="entry name" value="F-box-like"/>
    <property type="match status" value="1"/>
</dbReference>
<dbReference type="PROSITE" id="PS50181">
    <property type="entry name" value="FBOX"/>
    <property type="match status" value="1"/>
</dbReference>
<dbReference type="OrthoDB" id="3365698at2759"/>